<dbReference type="AlphaFoldDB" id="A0A940P8K4"/>
<protein>
    <submittedName>
        <fullName evidence="4">Sugar ABC transporter substrate-binding protein</fullName>
    </submittedName>
</protein>
<dbReference type="PROSITE" id="PS51257">
    <property type="entry name" value="PROKAR_LIPOPROTEIN"/>
    <property type="match status" value="1"/>
</dbReference>
<dbReference type="PANTHER" id="PTHR30036:SF7">
    <property type="entry name" value="ABC TRANSPORTER PERIPLASMIC-BINDING PROTEIN YPHF"/>
    <property type="match status" value="1"/>
</dbReference>
<dbReference type="Gene3D" id="3.40.50.2300">
    <property type="match status" value="2"/>
</dbReference>
<dbReference type="Proteomes" id="UP000674938">
    <property type="component" value="Unassembled WGS sequence"/>
</dbReference>
<dbReference type="CDD" id="cd06305">
    <property type="entry name" value="PBP1_methylthioribose_binding-like"/>
    <property type="match status" value="1"/>
</dbReference>
<accession>A0A940P8K4</accession>
<evidence type="ECO:0000259" key="3">
    <source>
        <dbReference type="Pfam" id="PF13407"/>
    </source>
</evidence>
<dbReference type="RefSeq" id="WP_209524432.1">
    <property type="nucleotide sequence ID" value="NZ_JAEEGA010000001.1"/>
</dbReference>
<evidence type="ECO:0000256" key="1">
    <source>
        <dbReference type="ARBA" id="ARBA00004196"/>
    </source>
</evidence>
<comment type="subcellular location">
    <subcellularLocation>
        <location evidence="1">Cell envelope</location>
    </subcellularLocation>
</comment>
<dbReference type="InterPro" id="IPR025997">
    <property type="entry name" value="SBP_2_dom"/>
</dbReference>
<gene>
    <name evidence="4" type="ORF">I6N95_00770</name>
</gene>
<organism evidence="4 5">
    <name type="scientific">Vagococcus allomyrinae</name>
    <dbReference type="NCBI Taxonomy" id="2794353"/>
    <lineage>
        <taxon>Bacteria</taxon>
        <taxon>Bacillati</taxon>
        <taxon>Bacillota</taxon>
        <taxon>Bacilli</taxon>
        <taxon>Lactobacillales</taxon>
        <taxon>Enterococcaceae</taxon>
        <taxon>Vagococcus</taxon>
    </lineage>
</organism>
<dbReference type="Pfam" id="PF13407">
    <property type="entry name" value="Peripla_BP_4"/>
    <property type="match status" value="1"/>
</dbReference>
<comment type="caution">
    <text evidence="4">The sequence shown here is derived from an EMBL/GenBank/DDBJ whole genome shotgun (WGS) entry which is preliminary data.</text>
</comment>
<dbReference type="PANTHER" id="PTHR30036">
    <property type="entry name" value="D-XYLOSE-BINDING PERIPLASMIC PROTEIN"/>
    <property type="match status" value="1"/>
</dbReference>
<dbReference type="EMBL" id="JAEEGA010000001">
    <property type="protein sequence ID" value="MBP1039528.1"/>
    <property type="molecule type" value="Genomic_DNA"/>
</dbReference>
<evidence type="ECO:0000313" key="4">
    <source>
        <dbReference type="EMBL" id="MBP1039528.1"/>
    </source>
</evidence>
<sequence>MKLNKKWLLGLISVLVAVMLVGCGSGGEKGKEASEFPESTPEKLKKDIKIMVIRKIGGDDHTAQYLAGAKSEGEALGFTVDTYSANGDTAKFHDAIKQAGDKKYDGVIISHGDDAATAQGVKELVDKGIPVVTFDSVADIADIEGVTMTSQNDEELANLALQELHKRLGDEAKFAYLWVDGLVPMVKRNKIYTAFLADNPGYKELDRYGVVAADTTVQTQNAVGAMLTKYGKGKIDGIFATWDAFGMGAHRALEEANRNDVTLVSIDVSNADLQAMQAENSSWVATAACDPKLIGEVNLRILAMKIAEEETPAEFTIKPTLITQEQLKAHGSDVTMENLADVVDGWGKSTDFVEDWMKDLKDVNKK</sequence>
<comment type="similarity">
    <text evidence="2">Belongs to the bacterial solute-binding protein 2 family.</text>
</comment>
<dbReference type="SUPFAM" id="SSF53822">
    <property type="entry name" value="Periplasmic binding protein-like I"/>
    <property type="match status" value="1"/>
</dbReference>
<name>A0A940P8K4_9ENTE</name>
<dbReference type="InterPro" id="IPR050555">
    <property type="entry name" value="Bact_Solute-Bind_Prot2"/>
</dbReference>
<feature type="domain" description="Periplasmic binding protein" evidence="3">
    <location>
        <begin position="51"/>
        <end position="307"/>
    </location>
</feature>
<reference evidence="4" key="1">
    <citation type="submission" date="2020-12" db="EMBL/GenBank/DDBJ databases">
        <title>Vagococcus allomyrinae sp. nov. and Enterococcus lavae sp. nov., isolated from the larvae of Allomyrina dichotoma.</title>
        <authorList>
            <person name="Lee S.D."/>
        </authorList>
    </citation>
    <scope>NUCLEOTIDE SEQUENCE</scope>
    <source>
        <strain evidence="4">BWB3-3</strain>
    </source>
</reference>
<keyword evidence="5" id="KW-1185">Reference proteome</keyword>
<evidence type="ECO:0000256" key="2">
    <source>
        <dbReference type="ARBA" id="ARBA00007639"/>
    </source>
</evidence>
<dbReference type="GO" id="GO:0030246">
    <property type="term" value="F:carbohydrate binding"/>
    <property type="evidence" value="ECO:0007669"/>
    <property type="project" value="TreeGrafter"/>
</dbReference>
<dbReference type="InterPro" id="IPR028082">
    <property type="entry name" value="Peripla_BP_I"/>
</dbReference>
<evidence type="ECO:0000313" key="5">
    <source>
        <dbReference type="Proteomes" id="UP000674938"/>
    </source>
</evidence>
<dbReference type="GO" id="GO:0030288">
    <property type="term" value="C:outer membrane-bounded periplasmic space"/>
    <property type="evidence" value="ECO:0007669"/>
    <property type="project" value="TreeGrafter"/>
</dbReference>
<proteinExistence type="inferred from homology"/>